<dbReference type="InterPro" id="IPR000182">
    <property type="entry name" value="GNAT_dom"/>
</dbReference>
<dbReference type="GO" id="GO:0008999">
    <property type="term" value="F:protein-N-terminal-alanine acetyltransferase activity"/>
    <property type="evidence" value="ECO:0007669"/>
    <property type="project" value="TreeGrafter"/>
</dbReference>
<dbReference type="SUPFAM" id="SSF55729">
    <property type="entry name" value="Acyl-CoA N-acyltransferases (Nat)"/>
    <property type="match status" value="1"/>
</dbReference>
<dbReference type="EC" id="2.3.1.-" evidence="2"/>
<keyword evidence="2" id="KW-0808">Transferase</keyword>
<dbReference type="InterPro" id="IPR016181">
    <property type="entry name" value="Acyl_CoA_acyltransferase"/>
</dbReference>
<organism evidence="2 3">
    <name type="scientific">Vibrio tapetis subsp. tapetis</name>
    <dbReference type="NCBI Taxonomy" id="1671868"/>
    <lineage>
        <taxon>Bacteria</taxon>
        <taxon>Pseudomonadati</taxon>
        <taxon>Pseudomonadota</taxon>
        <taxon>Gammaproteobacteria</taxon>
        <taxon>Vibrionales</taxon>
        <taxon>Vibrionaceae</taxon>
        <taxon>Vibrio</taxon>
    </lineage>
</organism>
<dbReference type="EMBL" id="LT960611">
    <property type="protein sequence ID" value="SON48472.1"/>
    <property type="molecule type" value="Genomic_DNA"/>
</dbReference>
<protein>
    <submittedName>
        <fullName evidence="2">Ribosomal N-acetyltransferase YdaF</fullName>
        <ecNumber evidence="2">2.3.1.-</ecNumber>
    </submittedName>
</protein>
<proteinExistence type="predicted"/>
<sequence length="116" mass="12595">MVCAMIYHDELVGNISFNSIDHNLKVAEIGYWLSEKQQGKGIITRSVSKLINMAFSDLGMDKVQIAAGEGNAPSRAVCERLGMKLEGIITNRENLNGRVINHAIYGLSKSDAVTSG</sequence>
<name>A0A2N8Z9A7_9VIBR</name>
<dbReference type="Pfam" id="PF13302">
    <property type="entry name" value="Acetyltransf_3"/>
    <property type="match status" value="1"/>
</dbReference>
<dbReference type="Gene3D" id="3.40.630.30">
    <property type="match status" value="1"/>
</dbReference>
<dbReference type="PROSITE" id="PS51186">
    <property type="entry name" value="GNAT"/>
    <property type="match status" value="1"/>
</dbReference>
<keyword evidence="2" id="KW-0012">Acyltransferase</keyword>
<dbReference type="GO" id="GO:1990189">
    <property type="term" value="F:protein N-terminal-serine acetyltransferase activity"/>
    <property type="evidence" value="ECO:0007669"/>
    <property type="project" value="TreeGrafter"/>
</dbReference>
<accession>A0A2N8Z9A7</accession>
<dbReference type="PANTHER" id="PTHR43441">
    <property type="entry name" value="RIBOSOMAL-PROTEIN-SERINE ACETYLTRANSFERASE"/>
    <property type="match status" value="1"/>
</dbReference>
<evidence type="ECO:0000313" key="2">
    <source>
        <dbReference type="EMBL" id="SON48472.1"/>
    </source>
</evidence>
<dbReference type="KEGG" id="vta:A0493"/>
<gene>
    <name evidence="2" type="ORF">VTAP4600_A0493</name>
</gene>
<dbReference type="AlphaFoldDB" id="A0A2N8Z9A7"/>
<keyword evidence="3" id="KW-1185">Reference proteome</keyword>
<evidence type="ECO:0000313" key="3">
    <source>
        <dbReference type="Proteomes" id="UP000235828"/>
    </source>
</evidence>
<dbReference type="GO" id="GO:0005737">
    <property type="term" value="C:cytoplasm"/>
    <property type="evidence" value="ECO:0007669"/>
    <property type="project" value="TreeGrafter"/>
</dbReference>
<feature type="domain" description="N-acetyltransferase" evidence="1">
    <location>
        <begin position="1"/>
        <end position="110"/>
    </location>
</feature>
<dbReference type="Proteomes" id="UP000235828">
    <property type="component" value="Chromosome A"/>
</dbReference>
<reference evidence="2 3" key="1">
    <citation type="submission" date="2017-10" db="EMBL/GenBank/DDBJ databases">
        <authorList>
            <person name="Banno H."/>
            <person name="Chua N.-H."/>
        </authorList>
    </citation>
    <scope>NUCLEOTIDE SEQUENCE [LARGE SCALE GENOMIC DNA]</scope>
    <source>
        <strain evidence="2">Vibrio tapetis CECT4600</strain>
    </source>
</reference>
<dbReference type="PANTHER" id="PTHR43441:SF12">
    <property type="entry name" value="RIBOSOMAL N-ACETYLTRANSFERASE YDAF-RELATED"/>
    <property type="match status" value="1"/>
</dbReference>
<evidence type="ECO:0000259" key="1">
    <source>
        <dbReference type="PROSITE" id="PS51186"/>
    </source>
</evidence>
<dbReference type="InterPro" id="IPR051908">
    <property type="entry name" value="Ribosomal_N-acetyltransferase"/>
</dbReference>